<organism evidence="1 2">
    <name type="scientific">Funneliformis mosseae</name>
    <name type="common">Endomycorrhizal fungus</name>
    <name type="synonym">Glomus mosseae</name>
    <dbReference type="NCBI Taxonomy" id="27381"/>
    <lineage>
        <taxon>Eukaryota</taxon>
        <taxon>Fungi</taxon>
        <taxon>Fungi incertae sedis</taxon>
        <taxon>Mucoromycota</taxon>
        <taxon>Glomeromycotina</taxon>
        <taxon>Glomeromycetes</taxon>
        <taxon>Glomerales</taxon>
        <taxon>Glomeraceae</taxon>
        <taxon>Funneliformis</taxon>
    </lineage>
</organism>
<sequence length="73" mass="8214">DKFEITRVDGVPVTIKNFEELTTILPSSYKLDLADNKIIIMTVGARTENLILLLKLAYDAKITVDLLDYSEVV</sequence>
<dbReference type="AlphaFoldDB" id="A0A9N9NQU0"/>
<keyword evidence="2" id="KW-1185">Reference proteome</keyword>
<evidence type="ECO:0000313" key="1">
    <source>
        <dbReference type="EMBL" id="CAG8752942.1"/>
    </source>
</evidence>
<comment type="caution">
    <text evidence="1">The sequence shown here is derived from an EMBL/GenBank/DDBJ whole genome shotgun (WGS) entry which is preliminary data.</text>
</comment>
<name>A0A9N9NQU0_FUNMO</name>
<dbReference type="EMBL" id="CAJVPP010026058">
    <property type="protein sequence ID" value="CAG8752942.1"/>
    <property type="molecule type" value="Genomic_DNA"/>
</dbReference>
<proteinExistence type="predicted"/>
<accession>A0A9N9NQU0</accession>
<protein>
    <submittedName>
        <fullName evidence="1">15465_t:CDS:1</fullName>
    </submittedName>
</protein>
<evidence type="ECO:0000313" key="2">
    <source>
        <dbReference type="Proteomes" id="UP000789375"/>
    </source>
</evidence>
<gene>
    <name evidence="1" type="ORF">FMOSSE_LOCUS16748</name>
</gene>
<feature type="non-terminal residue" evidence="1">
    <location>
        <position position="73"/>
    </location>
</feature>
<feature type="non-terminal residue" evidence="1">
    <location>
        <position position="1"/>
    </location>
</feature>
<reference evidence="1" key="1">
    <citation type="submission" date="2021-06" db="EMBL/GenBank/DDBJ databases">
        <authorList>
            <person name="Kallberg Y."/>
            <person name="Tangrot J."/>
            <person name="Rosling A."/>
        </authorList>
    </citation>
    <scope>NUCLEOTIDE SEQUENCE</scope>
    <source>
        <strain evidence="1">87-6 pot B 2015</strain>
    </source>
</reference>
<dbReference type="Proteomes" id="UP000789375">
    <property type="component" value="Unassembled WGS sequence"/>
</dbReference>